<reference evidence="1 2" key="1">
    <citation type="journal article" date="2019" name="Nat. Ecol. Evol.">
        <title>Megaphylogeny resolves global patterns of mushroom evolution.</title>
        <authorList>
            <person name="Varga T."/>
            <person name="Krizsan K."/>
            <person name="Foldi C."/>
            <person name="Dima B."/>
            <person name="Sanchez-Garcia M."/>
            <person name="Sanchez-Ramirez S."/>
            <person name="Szollosi G.J."/>
            <person name="Szarkandi J.G."/>
            <person name="Papp V."/>
            <person name="Albert L."/>
            <person name="Andreopoulos W."/>
            <person name="Angelini C."/>
            <person name="Antonin V."/>
            <person name="Barry K.W."/>
            <person name="Bougher N.L."/>
            <person name="Buchanan P."/>
            <person name="Buyck B."/>
            <person name="Bense V."/>
            <person name="Catcheside P."/>
            <person name="Chovatia M."/>
            <person name="Cooper J."/>
            <person name="Damon W."/>
            <person name="Desjardin D."/>
            <person name="Finy P."/>
            <person name="Geml J."/>
            <person name="Haridas S."/>
            <person name="Hughes K."/>
            <person name="Justo A."/>
            <person name="Karasinski D."/>
            <person name="Kautmanova I."/>
            <person name="Kiss B."/>
            <person name="Kocsube S."/>
            <person name="Kotiranta H."/>
            <person name="LaButti K.M."/>
            <person name="Lechner B.E."/>
            <person name="Liimatainen K."/>
            <person name="Lipzen A."/>
            <person name="Lukacs Z."/>
            <person name="Mihaltcheva S."/>
            <person name="Morgado L.N."/>
            <person name="Niskanen T."/>
            <person name="Noordeloos M.E."/>
            <person name="Ohm R.A."/>
            <person name="Ortiz-Santana B."/>
            <person name="Ovrebo C."/>
            <person name="Racz N."/>
            <person name="Riley R."/>
            <person name="Savchenko A."/>
            <person name="Shiryaev A."/>
            <person name="Soop K."/>
            <person name="Spirin V."/>
            <person name="Szebenyi C."/>
            <person name="Tomsovsky M."/>
            <person name="Tulloss R.E."/>
            <person name="Uehling J."/>
            <person name="Grigoriev I.V."/>
            <person name="Vagvolgyi C."/>
            <person name="Papp T."/>
            <person name="Martin F.M."/>
            <person name="Miettinen O."/>
            <person name="Hibbett D.S."/>
            <person name="Nagy L.G."/>
        </authorList>
    </citation>
    <scope>NUCLEOTIDE SEQUENCE [LARGE SCALE GENOMIC DNA]</scope>
    <source>
        <strain evidence="1 2">NL-1719</strain>
    </source>
</reference>
<proteinExistence type="predicted"/>
<accession>A0ACD3AF75</accession>
<evidence type="ECO:0000313" key="1">
    <source>
        <dbReference type="EMBL" id="TFK63964.1"/>
    </source>
</evidence>
<gene>
    <name evidence="1" type="ORF">BDN72DRAFT_901952</name>
</gene>
<sequence>MVSFKSLAVLSIFALASEAWAQAVSPVPIIGAGMCEVMVLFRLSQTQSLFDLARLDWNVATSGQTLGSAFHFVLGFQSQVPFRPPSLLAQLPPHLVHRKQREYVAAVLSQFCRLIKRDEWERLRFELTGPKD</sequence>
<dbReference type="Proteomes" id="UP000308600">
    <property type="component" value="Unassembled WGS sequence"/>
</dbReference>
<dbReference type="EMBL" id="ML208495">
    <property type="protein sequence ID" value="TFK63964.1"/>
    <property type="molecule type" value="Genomic_DNA"/>
</dbReference>
<organism evidence="1 2">
    <name type="scientific">Pluteus cervinus</name>
    <dbReference type="NCBI Taxonomy" id="181527"/>
    <lineage>
        <taxon>Eukaryota</taxon>
        <taxon>Fungi</taxon>
        <taxon>Dikarya</taxon>
        <taxon>Basidiomycota</taxon>
        <taxon>Agaricomycotina</taxon>
        <taxon>Agaricomycetes</taxon>
        <taxon>Agaricomycetidae</taxon>
        <taxon>Agaricales</taxon>
        <taxon>Pluteineae</taxon>
        <taxon>Pluteaceae</taxon>
        <taxon>Pluteus</taxon>
    </lineage>
</organism>
<keyword evidence="2" id="KW-1185">Reference proteome</keyword>
<evidence type="ECO:0000313" key="2">
    <source>
        <dbReference type="Proteomes" id="UP000308600"/>
    </source>
</evidence>
<protein>
    <submittedName>
        <fullName evidence="1">Uncharacterized protein</fullName>
    </submittedName>
</protein>
<name>A0ACD3AF75_9AGAR</name>